<feature type="coiled-coil region" evidence="1">
    <location>
        <begin position="229"/>
        <end position="395"/>
    </location>
</feature>
<dbReference type="AlphaFoldDB" id="A0A835CUB5"/>
<feature type="coiled-coil region" evidence="1">
    <location>
        <begin position="49"/>
        <end position="121"/>
    </location>
</feature>
<keyword evidence="5" id="KW-1185">Reference proteome</keyword>
<feature type="domain" description="RPGRIP1 C-terminal" evidence="3">
    <location>
        <begin position="1088"/>
        <end position="1244"/>
    </location>
</feature>
<evidence type="ECO:0000256" key="2">
    <source>
        <dbReference type="SAM" id="MobiDB-lite"/>
    </source>
</evidence>
<protein>
    <recommendedName>
        <fullName evidence="3">RPGRIP1 C-terminal domain-containing protein</fullName>
    </recommendedName>
</protein>
<dbReference type="OrthoDB" id="2133912at2759"/>
<gene>
    <name evidence="4" type="ORF">HCN44_001889</name>
</gene>
<dbReference type="SUPFAM" id="SSF49562">
    <property type="entry name" value="C2 domain (Calcium/lipid-binding domain, CaLB)"/>
    <property type="match status" value="1"/>
</dbReference>
<dbReference type="Gene3D" id="2.60.40.150">
    <property type="entry name" value="C2 domain"/>
    <property type="match status" value="2"/>
</dbReference>
<dbReference type="Proteomes" id="UP000639338">
    <property type="component" value="Unassembled WGS sequence"/>
</dbReference>
<feature type="compositionally biased region" description="Polar residues" evidence="2">
    <location>
        <begin position="477"/>
        <end position="491"/>
    </location>
</feature>
<evidence type="ECO:0000256" key="1">
    <source>
        <dbReference type="SAM" id="Coils"/>
    </source>
</evidence>
<feature type="coiled-coil region" evidence="1">
    <location>
        <begin position="176"/>
        <end position="203"/>
    </location>
</feature>
<feature type="region of interest" description="Disordered" evidence="2">
    <location>
        <begin position="134"/>
        <end position="157"/>
    </location>
</feature>
<dbReference type="PANTHER" id="PTHR14240">
    <property type="entry name" value="RETINITIS PIGMENTOSA GTPASE REGULATOR-INTERACTING PROTEIN"/>
    <property type="match status" value="1"/>
</dbReference>
<dbReference type="InterPro" id="IPR041091">
    <property type="entry name" value="RPGRIP1_C"/>
</dbReference>
<evidence type="ECO:0000313" key="5">
    <source>
        <dbReference type="Proteomes" id="UP000639338"/>
    </source>
</evidence>
<name>A0A835CUB5_APHGI</name>
<evidence type="ECO:0000259" key="3">
    <source>
        <dbReference type="Pfam" id="PF18111"/>
    </source>
</evidence>
<feature type="compositionally biased region" description="Polar residues" evidence="2">
    <location>
        <begin position="142"/>
        <end position="152"/>
    </location>
</feature>
<feature type="region of interest" description="Disordered" evidence="2">
    <location>
        <begin position="473"/>
        <end position="497"/>
    </location>
</feature>
<dbReference type="EMBL" id="JACMRX010000001">
    <property type="protein sequence ID" value="KAF7996257.1"/>
    <property type="molecule type" value="Genomic_DNA"/>
</dbReference>
<comment type="caution">
    <text evidence="4">The sequence shown here is derived from an EMBL/GenBank/DDBJ whole genome shotgun (WGS) entry which is preliminary data.</text>
</comment>
<feature type="compositionally biased region" description="Polar residues" evidence="2">
    <location>
        <begin position="931"/>
        <end position="946"/>
    </location>
</feature>
<feature type="region of interest" description="Disordered" evidence="2">
    <location>
        <begin position="909"/>
        <end position="958"/>
    </location>
</feature>
<sequence>MADDPHRDLLPVKEGSCIDTCRSSLVYPVDRRERYAVCKLDRYELEDRHLRLLDEIQDLKKYLNTQEEKIKRLSTKLMRVAKTPRTCLSTGINNDNDRIKMENLQIENVKLKDKVNVLKNQILNHRVLRRSSSQIRRLHHQGSASSGPTTYRSDGGHLKTCVSTNSIHERIDDINIQKYINKIQELENEREEMINKILELENQLSLYLNGNQKEKVAENVEFIKVWRQMKQQQDKLNSTNAINDTLQSQIEELKNLLDQTSKSKVEATVRLSVEKKRISELEEQLIKSNDSQLLLREKDEQIRDLMSEIKILQQHNTELISLSTKYSQVDNENIDLKRKLSEQKNDNNNLKTAFNNEKTNITALQAANEELIEKLQDLQKNMDTLTIELKSVQNQQVKTDRSSELKLEIKLVDKETNTSPEIKKSFDEKSMSCYCDDNNKIHNNLINVAVQTEWNNKNELFRQISDDALANNERKSSIGQSPRRNKSSVIPASSDHEYTSGNLSNIDMLKLLDEVQINTPLESHNSSHIKQIENINSDNFGKTINRQSRESEGESGYSSVIKSSRYDKIENLNNHSSNCSCTTSKNKNCCFAFRANKNKICKHQCNNDLDGKIDSNLQDEMKNNRFLSCVNPMTEFTCCCSPQNIPRKIFTKQLTNTCKPKNSIDCQLISPKSSGSISFCSEDTTTEDESLTSFDTDNEGIVELCITSLQLTPYAINQIFTNDDNSQKSVFVTCDYCGQGNIFIPYKKYPNLKFKTTHIYKLKKLSTFIDSIIQHAIYLQIYIIQNGGYPCAIANAQVCIKDILNYPNKKLRYIATMKCTVPCYRNFNLGELQFSIQLKCSIDKINEFKLNYIENKKNTLSNIDNNNLITIKKSLSIDKSLSVENSLSSEKLKILSDVKFNNISSSNHRLGKRKTSDLYESYPSPRESKRPSISYQPESSVSQRINMENKKKISADEHRESWARWTTGDYTLRKSLLVRKSKISKDPSDDSSSGPAGESHPQLNESLTKKISNDSNDSNDSSTSPPTNSNVQLKNNSINEKHGQSNNLPGFASIENNFQDTSTIFHDSEMPKYRNRLSSYETNHSYIDSILLKINYLNFFPRCTIFEDPEIHQVYIEYSFLGYHGPELETKSLPKPQNHTDKLFYNYSKEFAIDEDTHIEQRNKLQAMFSGDANPKIKFTIISEPLEEEIHKKDCMEIGFAYLNIKDHVMRQGPDDITLVVLNTNEKLTIGNLQVTIVDSDTLYSFLKN</sequence>
<evidence type="ECO:0000313" key="4">
    <source>
        <dbReference type="EMBL" id="KAF7996257.1"/>
    </source>
</evidence>
<reference evidence="4 5" key="1">
    <citation type="submission" date="2020-08" db="EMBL/GenBank/DDBJ databases">
        <title>Aphidius gifuensis genome sequencing and assembly.</title>
        <authorList>
            <person name="Du Z."/>
        </authorList>
    </citation>
    <scope>NUCLEOTIDE SEQUENCE [LARGE SCALE GENOMIC DNA]</scope>
    <source>
        <strain evidence="4">YNYX2018</strain>
        <tissue evidence="4">Adults</tissue>
    </source>
</reference>
<accession>A0A835CUB5</accession>
<proteinExistence type="predicted"/>
<dbReference type="InterPro" id="IPR031139">
    <property type="entry name" value="RPGRIP1_fam"/>
</dbReference>
<feature type="region of interest" description="Disordered" evidence="2">
    <location>
        <begin position="981"/>
        <end position="1034"/>
    </location>
</feature>
<feature type="compositionally biased region" description="Basic and acidic residues" evidence="2">
    <location>
        <begin position="947"/>
        <end position="958"/>
    </location>
</feature>
<organism evidence="4 5">
    <name type="scientific">Aphidius gifuensis</name>
    <name type="common">Parasitoid wasp</name>
    <dbReference type="NCBI Taxonomy" id="684658"/>
    <lineage>
        <taxon>Eukaryota</taxon>
        <taxon>Metazoa</taxon>
        <taxon>Ecdysozoa</taxon>
        <taxon>Arthropoda</taxon>
        <taxon>Hexapoda</taxon>
        <taxon>Insecta</taxon>
        <taxon>Pterygota</taxon>
        <taxon>Neoptera</taxon>
        <taxon>Endopterygota</taxon>
        <taxon>Hymenoptera</taxon>
        <taxon>Apocrita</taxon>
        <taxon>Ichneumonoidea</taxon>
        <taxon>Braconidae</taxon>
        <taxon>Aphidiinae</taxon>
        <taxon>Aphidius</taxon>
    </lineage>
</organism>
<dbReference type="Pfam" id="PF18111">
    <property type="entry name" value="RPGR1_C"/>
    <property type="match status" value="1"/>
</dbReference>
<feature type="compositionally biased region" description="Low complexity" evidence="2">
    <location>
        <begin position="1013"/>
        <end position="1030"/>
    </location>
</feature>
<dbReference type="InterPro" id="IPR035892">
    <property type="entry name" value="C2_domain_sf"/>
</dbReference>
<keyword evidence="1" id="KW-0175">Coiled coil</keyword>
<dbReference type="PANTHER" id="PTHR14240:SF5">
    <property type="entry name" value="RPGRIP1 C-TERMINAL DOMAIN-CONTAINING PROTEIN"/>
    <property type="match status" value="1"/>
</dbReference>